<evidence type="ECO:0000313" key="2">
    <source>
        <dbReference type="EMBL" id="WYW54868.1"/>
    </source>
</evidence>
<reference evidence="2 3" key="1">
    <citation type="submission" date="2024-03" db="EMBL/GenBank/DDBJ databases">
        <authorList>
            <person name="Cao K."/>
        </authorList>
    </citation>
    <scope>NUCLEOTIDE SEQUENCE [LARGE SCALE GENOMIC DNA]</scope>
    <source>
        <strain evidence="2 3">MCCC 1K00696</strain>
    </source>
</reference>
<feature type="transmembrane region" description="Helical" evidence="1">
    <location>
        <begin position="127"/>
        <end position="152"/>
    </location>
</feature>
<dbReference type="Proteomes" id="UP001491088">
    <property type="component" value="Chromosome"/>
</dbReference>
<feature type="transmembrane region" description="Helical" evidence="1">
    <location>
        <begin position="265"/>
        <end position="282"/>
    </location>
</feature>
<keyword evidence="1" id="KW-0812">Transmembrane</keyword>
<keyword evidence="1" id="KW-1133">Transmembrane helix</keyword>
<dbReference type="Pfam" id="PF19992">
    <property type="entry name" value="DUF6427"/>
    <property type="match status" value="1"/>
</dbReference>
<feature type="transmembrane region" description="Helical" evidence="1">
    <location>
        <begin position="12"/>
        <end position="35"/>
    </location>
</feature>
<gene>
    <name evidence="2" type="ORF">WG950_10040</name>
</gene>
<dbReference type="EMBL" id="CP150496">
    <property type="protein sequence ID" value="WYW54868.1"/>
    <property type="molecule type" value="Genomic_DNA"/>
</dbReference>
<accession>A0ABZ2TP18</accession>
<feature type="transmembrane region" description="Helical" evidence="1">
    <location>
        <begin position="241"/>
        <end position="259"/>
    </location>
</feature>
<evidence type="ECO:0000256" key="1">
    <source>
        <dbReference type="SAM" id="Phobius"/>
    </source>
</evidence>
<sequence length="309" mass="35834">MLANFLGKSKPINFIILLSVFICLFLFTTLPIYLGQDFQFKLVFEVAGLIALFLFLFFFYNFVVTKNNLTFDNSYAFFVFTVLLAFFLPLINNYKTLTIILLYILFLRKIYSLKSPKKILQKLFDSGFWLSILFILEPFTAMFAILIYAGIFVHQKPVINRLIAPLIGFACPLIIYFTYCFWQDQLYVFTNLFYFNSFKSLLLYSKNNFNWIIILIIILSVVSIIMKSPKTLSVNNSFKKSWLLLLLNFTISLFFALLIPNKNGSEMLFLLFPASVICANGIELIKNNIIKNVVLSVLILSLVVFLFLL</sequence>
<feature type="transmembrane region" description="Helical" evidence="1">
    <location>
        <begin position="75"/>
        <end position="106"/>
    </location>
</feature>
<evidence type="ECO:0000313" key="3">
    <source>
        <dbReference type="Proteomes" id="UP001491088"/>
    </source>
</evidence>
<feature type="transmembrane region" description="Helical" evidence="1">
    <location>
        <begin position="42"/>
        <end position="63"/>
    </location>
</feature>
<keyword evidence="1" id="KW-0472">Membrane</keyword>
<feature type="transmembrane region" description="Helical" evidence="1">
    <location>
        <begin position="158"/>
        <end position="179"/>
    </location>
</feature>
<dbReference type="RefSeq" id="WP_340932069.1">
    <property type="nucleotide sequence ID" value="NZ_CP150496.1"/>
</dbReference>
<name>A0ABZ2TP18_9FLAO</name>
<feature type="transmembrane region" description="Helical" evidence="1">
    <location>
        <begin position="289"/>
        <end position="308"/>
    </location>
</feature>
<proteinExistence type="predicted"/>
<organism evidence="2 3">
    <name type="scientific">Polaribacter marinaquae</name>
    <dbReference type="NCBI Taxonomy" id="1642819"/>
    <lineage>
        <taxon>Bacteria</taxon>
        <taxon>Pseudomonadati</taxon>
        <taxon>Bacteroidota</taxon>
        <taxon>Flavobacteriia</taxon>
        <taxon>Flavobacteriales</taxon>
        <taxon>Flavobacteriaceae</taxon>
    </lineage>
</organism>
<protein>
    <submittedName>
        <fullName evidence="2">DUF6427 family protein</fullName>
    </submittedName>
</protein>
<keyword evidence="3" id="KW-1185">Reference proteome</keyword>
<feature type="transmembrane region" description="Helical" evidence="1">
    <location>
        <begin position="211"/>
        <end position="229"/>
    </location>
</feature>
<dbReference type="InterPro" id="IPR045625">
    <property type="entry name" value="DUF6427"/>
</dbReference>